<dbReference type="PANTHER" id="PTHR12110:SF41">
    <property type="entry name" value="INOSOSE DEHYDRATASE"/>
    <property type="match status" value="1"/>
</dbReference>
<dbReference type="PANTHER" id="PTHR12110">
    <property type="entry name" value="HYDROXYPYRUVATE ISOMERASE"/>
    <property type="match status" value="1"/>
</dbReference>
<feature type="signal peptide" evidence="1">
    <location>
        <begin position="1"/>
        <end position="21"/>
    </location>
</feature>
<comment type="caution">
    <text evidence="3">The sequence shown here is derived from an EMBL/GenBank/DDBJ whole genome shotgun (WGS) entry which is preliminary data.</text>
</comment>
<dbReference type="Proteomes" id="UP001139333">
    <property type="component" value="Unassembled WGS sequence"/>
</dbReference>
<dbReference type="Pfam" id="PF01261">
    <property type="entry name" value="AP_endonuc_2"/>
    <property type="match status" value="1"/>
</dbReference>
<protein>
    <submittedName>
        <fullName evidence="3">Sugar phosphate isomerase/epimerase</fullName>
    </submittedName>
</protein>
<evidence type="ECO:0000256" key="1">
    <source>
        <dbReference type="SAM" id="SignalP"/>
    </source>
</evidence>
<keyword evidence="4" id="KW-1185">Reference proteome</keyword>
<evidence type="ECO:0000259" key="2">
    <source>
        <dbReference type="Pfam" id="PF01261"/>
    </source>
</evidence>
<organism evidence="3 4">
    <name type="scientific">Shewanella gaetbuli</name>
    <dbReference type="NCBI Taxonomy" id="220752"/>
    <lineage>
        <taxon>Bacteria</taxon>
        <taxon>Pseudomonadati</taxon>
        <taxon>Pseudomonadota</taxon>
        <taxon>Gammaproteobacteria</taxon>
        <taxon>Alteromonadales</taxon>
        <taxon>Shewanellaceae</taxon>
        <taxon>Shewanella</taxon>
    </lineage>
</organism>
<dbReference type="EMBL" id="JAKIKP010000005">
    <property type="protein sequence ID" value="MCL1142886.1"/>
    <property type="molecule type" value="Genomic_DNA"/>
</dbReference>
<dbReference type="GO" id="GO:0016853">
    <property type="term" value="F:isomerase activity"/>
    <property type="evidence" value="ECO:0007669"/>
    <property type="project" value="UniProtKB-KW"/>
</dbReference>
<dbReference type="AlphaFoldDB" id="A0A9X1ZJY3"/>
<reference evidence="3" key="1">
    <citation type="submission" date="2022-01" db="EMBL/GenBank/DDBJ databases">
        <title>Whole genome-based taxonomy of the Shewanellaceae.</title>
        <authorList>
            <person name="Martin-Rodriguez A.J."/>
        </authorList>
    </citation>
    <scope>NUCLEOTIDE SEQUENCE</scope>
    <source>
        <strain evidence="3">DSM 16422</strain>
    </source>
</reference>
<gene>
    <name evidence="3" type="ORF">L2672_09295</name>
</gene>
<name>A0A9X1ZJY3_9GAMM</name>
<dbReference type="InterPro" id="IPR036237">
    <property type="entry name" value="Xyl_isomerase-like_sf"/>
</dbReference>
<dbReference type="Gene3D" id="3.20.20.150">
    <property type="entry name" value="Divalent-metal-dependent TIM barrel enzymes"/>
    <property type="match status" value="1"/>
</dbReference>
<accession>A0A9X1ZJY3</accession>
<dbReference type="SUPFAM" id="SSF51658">
    <property type="entry name" value="Xylose isomerase-like"/>
    <property type="match status" value="1"/>
</dbReference>
<dbReference type="InterPro" id="IPR013022">
    <property type="entry name" value="Xyl_isomerase-like_TIM-brl"/>
</dbReference>
<evidence type="ECO:0000313" key="3">
    <source>
        <dbReference type="EMBL" id="MCL1142886.1"/>
    </source>
</evidence>
<feature type="chain" id="PRO_5040981874" evidence="1">
    <location>
        <begin position="22"/>
        <end position="285"/>
    </location>
</feature>
<proteinExistence type="predicted"/>
<feature type="domain" description="Xylose isomerase-like TIM barrel" evidence="2">
    <location>
        <begin position="53"/>
        <end position="263"/>
    </location>
</feature>
<keyword evidence="3" id="KW-0413">Isomerase</keyword>
<evidence type="ECO:0000313" key="4">
    <source>
        <dbReference type="Proteomes" id="UP001139333"/>
    </source>
</evidence>
<dbReference type="InterPro" id="IPR050312">
    <property type="entry name" value="IolE/XylAMocC-like"/>
</dbReference>
<keyword evidence="1" id="KW-0732">Signal</keyword>
<dbReference type="RefSeq" id="WP_248995565.1">
    <property type="nucleotide sequence ID" value="NZ_JAKIKP010000005.1"/>
</dbReference>
<sequence>MNTLKFGLLGAILFASPTLFASESLTAQLETPIPGIQLYSLRNEIKHNTDQAFEHIHQWGITHVEGGRDLNGLTIDEYRDYLDKHSLKLVSVDTSYTEIRDNPIAAVYKARFFGSKFATFYWIPHGEEGEFTIDEAKAAVEVLNSAGKLLKKHGITLQYHLHGYEFSPYNNGTVFDYMVQNTHFAQFQMDVFWIAHANVDPLALLKKYPGRFSSFHLKDRVANTPKLANGLADPELNVVLGQGDIAIEDIVKEAKKQGVNDFFLEDESSRSMTQLPQSLQYYLSL</sequence>